<name>A0ABW9INT8_STRGJ</name>
<feature type="region of interest" description="Disordered" evidence="2">
    <location>
        <begin position="1"/>
        <end position="21"/>
    </location>
</feature>
<sequence>MTAVRPGVPRPSAPDTLGGHTTRQLRDLCEIVGLTGHDGEVYARTLTDMLGAAAADRPLDLPPLNPTFLSDDHTPVEFSLSFVPGAAPTLRVLLEPGCAAGGLAQNGRLGLRAVREAAARWGFATDRLDELEDLFLPPAPEGPLALWCALELRPGGVPKVKVYLNPAANGPERAAATVREALRRLGHHDAFAALPPNDRHLFFALDLGDWAEPRVKVYLAHQDLSAVEAGALSRTDGGALAEETEEFFRIAAGQDGEDGGIAGPAPVVRRPVQSCHAFTETASGLPSGFTLYVPVRDYARHDGDALARATALLGRYGQDPAPLLGAVSAVTDRSPQDGVGLVAYLALAHQQGQPPRVTAYLSSEAYEVRPPAGLPSAEPATVP</sequence>
<dbReference type="Pfam" id="PF11991">
    <property type="entry name" value="Trp_DMAT"/>
    <property type="match status" value="1"/>
</dbReference>
<proteinExistence type="predicted"/>
<evidence type="ECO:0000313" key="3">
    <source>
        <dbReference type="EMBL" id="MFM9649732.1"/>
    </source>
</evidence>
<dbReference type="InterPro" id="IPR033964">
    <property type="entry name" value="ABBA"/>
</dbReference>
<keyword evidence="4" id="KW-1185">Reference proteome</keyword>
<evidence type="ECO:0000256" key="2">
    <source>
        <dbReference type="SAM" id="MobiDB-lite"/>
    </source>
</evidence>
<dbReference type="SFLD" id="SFLDS00036">
    <property type="entry name" value="Aromatic_Prenyltransferase"/>
    <property type="match status" value="1"/>
</dbReference>
<evidence type="ECO:0000256" key="1">
    <source>
        <dbReference type="ARBA" id="ARBA00022679"/>
    </source>
</evidence>
<comment type="caution">
    <text evidence="3">The sequence shown here is derived from an EMBL/GenBank/DDBJ whole genome shotgun (WGS) entry which is preliminary data.</text>
</comment>
<reference evidence="3 4" key="1">
    <citation type="submission" date="2024-12" db="EMBL/GenBank/DDBJ databases">
        <title>Forecasting of Potato common scab and diversities of Pathogenic streptomyces spp. in china.</title>
        <authorList>
            <person name="Handique U."/>
            <person name="Wu J."/>
        </authorList>
    </citation>
    <scope>NUCLEOTIDE SEQUENCE [LARGE SCALE GENOMIC DNA]</scope>
    <source>
        <strain evidence="3 4">ZRIMU1585</strain>
    </source>
</reference>
<protein>
    <submittedName>
        <fullName evidence="3">Tryptophan dimethylallyltransferase family protein</fullName>
    </submittedName>
</protein>
<evidence type="ECO:0000313" key="4">
    <source>
        <dbReference type="Proteomes" id="UP001631993"/>
    </source>
</evidence>
<organism evidence="3 4">
    <name type="scientific">Streptomyces galilaeus</name>
    <dbReference type="NCBI Taxonomy" id="33899"/>
    <lineage>
        <taxon>Bacteria</taxon>
        <taxon>Bacillati</taxon>
        <taxon>Actinomycetota</taxon>
        <taxon>Actinomycetes</taxon>
        <taxon>Kitasatosporales</taxon>
        <taxon>Streptomycetaceae</taxon>
        <taxon>Streptomyces</taxon>
    </lineage>
</organism>
<accession>A0ABW9INT8</accession>
<dbReference type="Proteomes" id="UP001631993">
    <property type="component" value="Unassembled WGS sequence"/>
</dbReference>
<dbReference type="RefSeq" id="WP_369279843.1">
    <property type="nucleotide sequence ID" value="NZ_JBJVMW010000010.1"/>
</dbReference>
<gene>
    <name evidence="3" type="ORF">ACKI1S_26745</name>
</gene>
<dbReference type="InterPro" id="IPR017795">
    <property type="entry name" value="ABBA_NscD-like"/>
</dbReference>
<keyword evidence="1" id="KW-0808">Transferase</keyword>
<dbReference type="EMBL" id="JBJVNE010000014">
    <property type="protein sequence ID" value="MFM9649732.1"/>
    <property type="molecule type" value="Genomic_DNA"/>
</dbReference>
<dbReference type="SFLD" id="SFLDG01162">
    <property type="entry name" value="I"/>
    <property type="match status" value="1"/>
</dbReference>